<feature type="compositionally biased region" description="Basic and acidic residues" evidence="1">
    <location>
        <begin position="40"/>
        <end position="79"/>
    </location>
</feature>
<gene>
    <name evidence="2" type="ORF">KFK09_001567</name>
</gene>
<protein>
    <submittedName>
        <fullName evidence="2">Uncharacterized protein</fullName>
    </submittedName>
</protein>
<dbReference type="AlphaFoldDB" id="A0A8T3CB91"/>
<name>A0A8T3CB91_DENNO</name>
<feature type="region of interest" description="Disordered" evidence="1">
    <location>
        <begin position="40"/>
        <end position="85"/>
    </location>
</feature>
<proteinExistence type="predicted"/>
<comment type="caution">
    <text evidence="2">The sequence shown here is derived from an EMBL/GenBank/DDBJ whole genome shotgun (WGS) entry which is preliminary data.</text>
</comment>
<sequence>MEGQWFGGKWVNTYSLGISFRYKAWERRERESQLGLGYKSREVRGGGRENGKKEKVEEANEHCGERVGRAGQRSKEGSSRKPKVS</sequence>
<accession>A0A8T3CB91</accession>
<organism evidence="2 3">
    <name type="scientific">Dendrobium nobile</name>
    <name type="common">Orchid</name>
    <dbReference type="NCBI Taxonomy" id="94219"/>
    <lineage>
        <taxon>Eukaryota</taxon>
        <taxon>Viridiplantae</taxon>
        <taxon>Streptophyta</taxon>
        <taxon>Embryophyta</taxon>
        <taxon>Tracheophyta</taxon>
        <taxon>Spermatophyta</taxon>
        <taxon>Magnoliopsida</taxon>
        <taxon>Liliopsida</taxon>
        <taxon>Asparagales</taxon>
        <taxon>Orchidaceae</taxon>
        <taxon>Epidendroideae</taxon>
        <taxon>Malaxideae</taxon>
        <taxon>Dendrobiinae</taxon>
        <taxon>Dendrobium</taxon>
    </lineage>
</organism>
<dbReference type="EMBL" id="JAGYWB010000002">
    <property type="protein sequence ID" value="KAI0529022.1"/>
    <property type="molecule type" value="Genomic_DNA"/>
</dbReference>
<evidence type="ECO:0000256" key="1">
    <source>
        <dbReference type="SAM" id="MobiDB-lite"/>
    </source>
</evidence>
<keyword evidence="3" id="KW-1185">Reference proteome</keyword>
<evidence type="ECO:0000313" key="3">
    <source>
        <dbReference type="Proteomes" id="UP000829196"/>
    </source>
</evidence>
<evidence type="ECO:0000313" key="2">
    <source>
        <dbReference type="EMBL" id="KAI0529022.1"/>
    </source>
</evidence>
<dbReference type="Proteomes" id="UP000829196">
    <property type="component" value="Unassembled WGS sequence"/>
</dbReference>
<reference evidence="2" key="1">
    <citation type="journal article" date="2022" name="Front. Genet.">
        <title>Chromosome-Scale Assembly of the Dendrobium nobile Genome Provides Insights Into the Molecular Mechanism of the Biosynthesis of the Medicinal Active Ingredient of Dendrobium.</title>
        <authorList>
            <person name="Xu Q."/>
            <person name="Niu S.-C."/>
            <person name="Li K.-L."/>
            <person name="Zheng P.-J."/>
            <person name="Zhang X.-J."/>
            <person name="Jia Y."/>
            <person name="Liu Y."/>
            <person name="Niu Y.-X."/>
            <person name="Yu L.-H."/>
            <person name="Chen D.-F."/>
            <person name="Zhang G.-Q."/>
        </authorList>
    </citation>
    <scope>NUCLEOTIDE SEQUENCE</scope>
    <source>
        <tissue evidence="2">Leaf</tissue>
    </source>
</reference>